<evidence type="ECO:0000259" key="1">
    <source>
        <dbReference type="Pfam" id="PF06568"/>
    </source>
</evidence>
<dbReference type="AlphaFoldDB" id="A0A7Y8BIV4"/>
<sequence>MNGMSDVRLVLRSQELVIEHERVVKASSARGSTPAFGSMGLFWHRLRTRKTLLELTPEQLRDVGLSPDQAREEGLKPFWRP</sequence>
<dbReference type="EMBL" id="JACAPU010000001">
    <property type="protein sequence ID" value="NWB45028.1"/>
    <property type="molecule type" value="Genomic_DNA"/>
</dbReference>
<organism evidence="2 3">
    <name type="scientific">Pseudomonas gingeri</name>
    <dbReference type="NCBI Taxonomy" id="117681"/>
    <lineage>
        <taxon>Bacteria</taxon>
        <taxon>Pseudomonadati</taxon>
        <taxon>Pseudomonadota</taxon>
        <taxon>Gammaproteobacteria</taxon>
        <taxon>Pseudomonadales</taxon>
        <taxon>Pseudomonadaceae</taxon>
        <taxon>Pseudomonas</taxon>
    </lineage>
</organism>
<accession>A0A7Y8BIV4</accession>
<protein>
    <submittedName>
        <fullName evidence="2">DUF1127 domain-containing protein</fullName>
    </submittedName>
</protein>
<gene>
    <name evidence="2" type="ORF">HX829_00855</name>
</gene>
<reference evidence="2 3" key="1">
    <citation type="submission" date="2020-04" db="EMBL/GenBank/DDBJ databases">
        <title>Molecular characterization of pseudomonads from Agaricus bisporus reveal novel blotch 2 pathogens in Western Europe.</title>
        <authorList>
            <person name="Taparia T."/>
            <person name="Krijger M."/>
            <person name="Haynes E."/>
            <person name="Elpinstone J.G."/>
            <person name="Noble R."/>
            <person name="Van Der Wolf J."/>
        </authorList>
    </citation>
    <scope>NUCLEOTIDE SEQUENCE [LARGE SCALE GENOMIC DNA]</scope>
    <source>
        <strain evidence="2 3">F1001</strain>
    </source>
</reference>
<comment type="caution">
    <text evidence="2">The sequence shown here is derived from an EMBL/GenBank/DDBJ whole genome shotgun (WGS) entry which is preliminary data.</text>
</comment>
<dbReference type="RefSeq" id="WP_100942167.1">
    <property type="nucleotide sequence ID" value="NZ_JACAPU010000001.1"/>
</dbReference>
<feature type="domain" description="YjiS-like" evidence="1">
    <location>
        <begin position="40"/>
        <end position="71"/>
    </location>
</feature>
<name>A0A7Y8BIV4_9PSED</name>
<dbReference type="InterPro" id="IPR009506">
    <property type="entry name" value="YjiS-like"/>
</dbReference>
<evidence type="ECO:0000313" key="3">
    <source>
        <dbReference type="Proteomes" id="UP000582981"/>
    </source>
</evidence>
<proteinExistence type="predicted"/>
<dbReference type="Pfam" id="PF06568">
    <property type="entry name" value="YjiS-like"/>
    <property type="match status" value="1"/>
</dbReference>
<dbReference type="Proteomes" id="UP000582981">
    <property type="component" value="Unassembled WGS sequence"/>
</dbReference>
<evidence type="ECO:0000313" key="2">
    <source>
        <dbReference type="EMBL" id="NWB45028.1"/>
    </source>
</evidence>